<dbReference type="PROSITE" id="PS51352">
    <property type="entry name" value="THIOREDOXIN_2"/>
    <property type="match status" value="1"/>
</dbReference>
<name>A0A517PI36_9PLAN</name>
<feature type="domain" description="Thioredoxin" evidence="1">
    <location>
        <begin position="9"/>
        <end position="164"/>
    </location>
</feature>
<dbReference type="PANTHER" id="PTHR43640:SF1">
    <property type="entry name" value="THIOREDOXIN-DEPENDENT PEROXIREDOXIN"/>
    <property type="match status" value="1"/>
</dbReference>
<keyword evidence="3" id="KW-1185">Reference proteome</keyword>
<dbReference type="CDD" id="cd02969">
    <property type="entry name" value="PRX_like1"/>
    <property type="match status" value="1"/>
</dbReference>
<evidence type="ECO:0000313" key="3">
    <source>
        <dbReference type="Proteomes" id="UP000320421"/>
    </source>
</evidence>
<dbReference type="Pfam" id="PF08534">
    <property type="entry name" value="Redoxin"/>
    <property type="match status" value="1"/>
</dbReference>
<dbReference type="Proteomes" id="UP000320421">
    <property type="component" value="Chromosome"/>
</dbReference>
<keyword evidence="2" id="KW-0560">Oxidoreductase</keyword>
<sequence>MVKTASTMLPLGTQAPDFSLKNVDGQTVSLSDFKDSKGLLVIFMCNHCPFVIHLREALAAFADEYMAKGMAVVGISANDVATHPDDSPEKMVEEAKSAGYNFPYLYDGTQEVAKAYKAACTPDFFLFDQEQKLVYRGQFDDSRPGNDKPVTGADLKAACDAVIAGDPVTENQKPSIGCNIKWKEGMEPEYFTGQPAV</sequence>
<dbReference type="InterPro" id="IPR013740">
    <property type="entry name" value="Redoxin"/>
</dbReference>
<dbReference type="InterPro" id="IPR036249">
    <property type="entry name" value="Thioredoxin-like_sf"/>
</dbReference>
<dbReference type="AlphaFoldDB" id="A0A517PI36"/>
<protein>
    <submittedName>
        <fullName evidence="2">Peroxiredoxin</fullName>
        <ecNumber evidence="2">1.11.1.15</ecNumber>
    </submittedName>
</protein>
<dbReference type="GO" id="GO:0004601">
    <property type="term" value="F:peroxidase activity"/>
    <property type="evidence" value="ECO:0007669"/>
    <property type="project" value="UniProtKB-KW"/>
</dbReference>
<dbReference type="InterPro" id="IPR047262">
    <property type="entry name" value="PRX-like1"/>
</dbReference>
<gene>
    <name evidence="2" type="primary">bcp_3</name>
    <name evidence="2" type="ORF">HG66A1_08060</name>
</gene>
<reference evidence="2 3" key="1">
    <citation type="submission" date="2019-02" db="EMBL/GenBank/DDBJ databases">
        <title>Deep-cultivation of Planctomycetes and their phenomic and genomic characterization uncovers novel biology.</title>
        <authorList>
            <person name="Wiegand S."/>
            <person name="Jogler M."/>
            <person name="Boedeker C."/>
            <person name="Pinto D."/>
            <person name="Vollmers J."/>
            <person name="Rivas-Marin E."/>
            <person name="Kohn T."/>
            <person name="Peeters S.H."/>
            <person name="Heuer A."/>
            <person name="Rast P."/>
            <person name="Oberbeckmann S."/>
            <person name="Bunk B."/>
            <person name="Jeske O."/>
            <person name="Meyerdierks A."/>
            <person name="Storesund J.E."/>
            <person name="Kallscheuer N."/>
            <person name="Luecker S."/>
            <person name="Lage O.M."/>
            <person name="Pohl T."/>
            <person name="Merkel B.J."/>
            <person name="Hornburger P."/>
            <person name="Mueller R.-W."/>
            <person name="Bruemmer F."/>
            <person name="Labrenz M."/>
            <person name="Spormann A.M."/>
            <person name="Op den Camp H."/>
            <person name="Overmann J."/>
            <person name="Amann R."/>
            <person name="Jetten M.S.M."/>
            <person name="Mascher T."/>
            <person name="Medema M.H."/>
            <person name="Devos D.P."/>
            <person name="Kaster A.-K."/>
            <person name="Ovreas L."/>
            <person name="Rohde M."/>
            <person name="Galperin M.Y."/>
            <person name="Jogler C."/>
        </authorList>
    </citation>
    <scope>NUCLEOTIDE SEQUENCE [LARGE SCALE GENOMIC DNA]</scope>
    <source>
        <strain evidence="2 3">HG66A1</strain>
    </source>
</reference>
<dbReference type="Gene3D" id="3.40.30.10">
    <property type="entry name" value="Glutaredoxin"/>
    <property type="match status" value="1"/>
</dbReference>
<accession>A0A517PI36</accession>
<dbReference type="OrthoDB" id="9809746at2"/>
<organism evidence="2 3">
    <name type="scientific">Gimesia chilikensis</name>
    <dbReference type="NCBI Taxonomy" id="2605989"/>
    <lineage>
        <taxon>Bacteria</taxon>
        <taxon>Pseudomonadati</taxon>
        <taxon>Planctomycetota</taxon>
        <taxon>Planctomycetia</taxon>
        <taxon>Planctomycetales</taxon>
        <taxon>Planctomycetaceae</taxon>
        <taxon>Gimesia</taxon>
    </lineage>
</organism>
<evidence type="ECO:0000259" key="1">
    <source>
        <dbReference type="PROSITE" id="PS51352"/>
    </source>
</evidence>
<dbReference type="EMBL" id="CP036266">
    <property type="protein sequence ID" value="QDT19042.1"/>
    <property type="molecule type" value="Genomic_DNA"/>
</dbReference>
<proteinExistence type="predicted"/>
<dbReference type="SUPFAM" id="SSF52833">
    <property type="entry name" value="Thioredoxin-like"/>
    <property type="match status" value="1"/>
</dbReference>
<dbReference type="EC" id="1.11.1.15" evidence="2"/>
<keyword evidence="2" id="KW-0575">Peroxidase</keyword>
<dbReference type="InterPro" id="IPR013766">
    <property type="entry name" value="Thioredoxin_domain"/>
</dbReference>
<dbReference type="PANTHER" id="PTHR43640">
    <property type="entry name" value="OS07G0260300 PROTEIN"/>
    <property type="match status" value="1"/>
</dbReference>
<evidence type="ECO:0000313" key="2">
    <source>
        <dbReference type="EMBL" id="QDT19042.1"/>
    </source>
</evidence>
<dbReference type="RefSeq" id="WP_145180947.1">
    <property type="nucleotide sequence ID" value="NZ_CP036266.1"/>
</dbReference>